<evidence type="ECO:0000259" key="5">
    <source>
        <dbReference type="PROSITE" id="PS50984"/>
    </source>
</evidence>
<dbReference type="PIRSF" id="PIRSF037016">
    <property type="entry name" value="Pseudouridin_synth_euk_prd"/>
    <property type="match status" value="1"/>
</dbReference>
<dbReference type="GO" id="GO:0001522">
    <property type="term" value="P:pseudouridine synthesis"/>
    <property type="evidence" value="ECO:0007669"/>
    <property type="project" value="InterPro"/>
</dbReference>
<dbReference type="Gene3D" id="3.30.2350.20">
    <property type="entry name" value="TruD, catalytic domain"/>
    <property type="match status" value="2"/>
</dbReference>
<feature type="region of interest" description="Disordered" evidence="4">
    <location>
        <begin position="130"/>
        <end position="185"/>
    </location>
</feature>
<comment type="caution">
    <text evidence="6">The sequence shown here is derived from an EMBL/GenBank/DDBJ whole genome shotgun (WGS) entry which is preliminary data.</text>
</comment>
<dbReference type="OMA" id="WINYFGH"/>
<evidence type="ECO:0000256" key="2">
    <source>
        <dbReference type="ARBA" id="ARBA00022694"/>
    </source>
</evidence>
<feature type="compositionally biased region" description="Acidic residues" evidence="4">
    <location>
        <begin position="553"/>
        <end position="570"/>
    </location>
</feature>
<dbReference type="PROSITE" id="PS50984">
    <property type="entry name" value="TRUD"/>
    <property type="match status" value="1"/>
</dbReference>
<feature type="compositionally biased region" description="Basic and acidic residues" evidence="4">
    <location>
        <begin position="70"/>
        <end position="109"/>
    </location>
</feature>
<dbReference type="GeneID" id="25262313"/>
<dbReference type="Proteomes" id="UP000027361">
    <property type="component" value="Unassembled WGS sequence"/>
</dbReference>
<dbReference type="EMBL" id="JMSN01000013">
    <property type="protein sequence ID" value="KDN52149.1"/>
    <property type="molecule type" value="Genomic_DNA"/>
</dbReference>
<reference evidence="6 7" key="1">
    <citation type="submission" date="2014-05" db="EMBL/GenBank/DDBJ databases">
        <title>Draft genome sequence of a rare smut relative, Tilletiaria anomala UBC 951.</title>
        <authorList>
            <consortium name="DOE Joint Genome Institute"/>
            <person name="Toome M."/>
            <person name="Kuo A."/>
            <person name="Henrissat B."/>
            <person name="Lipzen A."/>
            <person name="Tritt A."/>
            <person name="Yoshinaga Y."/>
            <person name="Zane M."/>
            <person name="Barry K."/>
            <person name="Grigoriev I.V."/>
            <person name="Spatafora J.W."/>
            <person name="Aimea M.C."/>
        </authorList>
    </citation>
    <scope>NUCLEOTIDE SEQUENCE [LARGE SCALE GENOMIC DNA]</scope>
    <source>
        <strain evidence="6 7">UBC 951</strain>
    </source>
</reference>
<feature type="region of interest" description="Disordered" evidence="4">
    <location>
        <begin position="62"/>
        <end position="112"/>
    </location>
</feature>
<feature type="compositionally biased region" description="Basic and acidic residues" evidence="4">
    <location>
        <begin position="152"/>
        <end position="171"/>
    </location>
</feature>
<dbReference type="PANTHER" id="PTHR13326">
    <property type="entry name" value="TRNA PSEUDOURIDINE SYNTHASE D"/>
    <property type="match status" value="1"/>
</dbReference>
<dbReference type="GO" id="GO:0005634">
    <property type="term" value="C:nucleus"/>
    <property type="evidence" value="ECO:0007669"/>
    <property type="project" value="TreeGrafter"/>
</dbReference>
<organism evidence="6 7">
    <name type="scientific">Tilletiaria anomala (strain ATCC 24038 / CBS 436.72 / UBC 951)</name>
    <dbReference type="NCBI Taxonomy" id="1037660"/>
    <lineage>
        <taxon>Eukaryota</taxon>
        <taxon>Fungi</taxon>
        <taxon>Dikarya</taxon>
        <taxon>Basidiomycota</taxon>
        <taxon>Ustilaginomycotina</taxon>
        <taxon>Exobasidiomycetes</taxon>
        <taxon>Georgefischeriales</taxon>
        <taxon>Tilletiariaceae</taxon>
        <taxon>Tilletiaria</taxon>
    </lineage>
</organism>
<keyword evidence="2" id="KW-0819">tRNA processing</keyword>
<dbReference type="InParanoid" id="A0A066WMC1"/>
<dbReference type="GO" id="GO:0003723">
    <property type="term" value="F:RNA binding"/>
    <property type="evidence" value="ECO:0007669"/>
    <property type="project" value="InterPro"/>
</dbReference>
<dbReference type="STRING" id="1037660.A0A066WMC1"/>
<dbReference type="InterPro" id="IPR020119">
    <property type="entry name" value="PsdUridine_synth_TruD_CS"/>
</dbReference>
<feature type="domain" description="TRUD" evidence="5">
    <location>
        <begin position="396"/>
        <end position="650"/>
    </location>
</feature>
<dbReference type="RefSeq" id="XP_013245000.1">
    <property type="nucleotide sequence ID" value="XM_013389546.1"/>
</dbReference>
<dbReference type="Pfam" id="PF01142">
    <property type="entry name" value="TruD"/>
    <property type="match status" value="1"/>
</dbReference>
<evidence type="ECO:0000313" key="7">
    <source>
        <dbReference type="Proteomes" id="UP000027361"/>
    </source>
</evidence>
<feature type="region of interest" description="Disordered" evidence="4">
    <location>
        <begin position="540"/>
        <end position="579"/>
    </location>
</feature>
<dbReference type="CDD" id="cd02576">
    <property type="entry name" value="PseudoU_synth_ScPUS7"/>
    <property type="match status" value="1"/>
</dbReference>
<dbReference type="FunCoup" id="A0A066WMC1">
    <property type="interactions" value="645"/>
</dbReference>
<evidence type="ECO:0000313" key="6">
    <source>
        <dbReference type="EMBL" id="KDN52149.1"/>
    </source>
</evidence>
<evidence type="ECO:0000256" key="4">
    <source>
        <dbReference type="SAM" id="MobiDB-lite"/>
    </source>
</evidence>
<dbReference type="HOGENOM" id="CLU_005281_0_2_1"/>
<feature type="region of interest" description="Disordered" evidence="4">
    <location>
        <begin position="716"/>
        <end position="802"/>
    </location>
</feature>
<dbReference type="NCBIfam" id="TIGR00094">
    <property type="entry name" value="tRNA_TruD_broad"/>
    <property type="match status" value="1"/>
</dbReference>
<gene>
    <name evidence="6" type="ORF">K437DRAFT_221112</name>
</gene>
<feature type="compositionally biased region" description="Polar residues" evidence="4">
    <location>
        <begin position="716"/>
        <end position="731"/>
    </location>
</feature>
<accession>A0A066WMC1</accession>
<evidence type="ECO:0000256" key="3">
    <source>
        <dbReference type="ARBA" id="ARBA00023235"/>
    </source>
</evidence>
<dbReference type="GO" id="GO:0008033">
    <property type="term" value="P:tRNA processing"/>
    <property type="evidence" value="ECO:0007669"/>
    <property type="project" value="UniProtKB-KW"/>
</dbReference>
<dbReference type="AlphaFoldDB" id="A0A066WMC1"/>
<dbReference type="PANTHER" id="PTHR13326:SF21">
    <property type="entry name" value="PSEUDOURIDYLATE SYNTHASE PUS7L"/>
    <property type="match status" value="1"/>
</dbReference>
<dbReference type="InterPro" id="IPR001656">
    <property type="entry name" value="PsdUridine_synth_TruD"/>
</dbReference>
<dbReference type="InterPro" id="IPR020103">
    <property type="entry name" value="PsdUridine_synth_cat_dom_sf"/>
</dbReference>
<comment type="similarity">
    <text evidence="1">Belongs to the pseudouridine synthase TruD family.</text>
</comment>
<dbReference type="InterPro" id="IPR011760">
    <property type="entry name" value="PsdUridine_synth_TruD_insert"/>
</dbReference>
<feature type="compositionally biased region" description="Low complexity" evidence="4">
    <location>
        <begin position="758"/>
        <end position="779"/>
    </location>
</feature>
<sequence length="802" mass="88357">MLKEADVGITEYMDASVPAFTAIIKQRFSDFQVREVRPDGTVCRILSLHPPDGPLKEFLNQETAEEENPELTRHRLEKEREEAQQKKRDAQELEDDRTWPDGADNRLEGDGWSTEKIAEIRTLWEAGRAVPKGLPQPSSSTNPEQSSSKGAQPRDKRKGDRDGGASSRDSRFVLSEGSSDKAQRSKAHASIRELFHGQLITETADDDDAMNATTDMFVVVRWGAKGSGRRDRDNRAPGGADNNPPYIQFMLQKTNRDLSDALGILTRNLGLHAKGGSVSKDLNMAGTKDKRAVTVQAITLKRGRKTLEDVWLQAHLVSLDGLRTRVSDALDQRGERGIRIAHLEYVDVPMRLGMLKGNEFVITLRNVKLAQKSDAEEPPDLQQTLDRAVDVIRQRGFINYFGLQRFGTSDVSTHSVGVAIFKRDYKLAVETIMADRSGDSEEATRARRLYREGKYGPALDVMPRHYVAERGILGKMVQDVKRKPAGTPLNDWVAYLQGAPRTLRIMYVHAFQSLVWNTMTSQRMRMSQSPMPGDLVIMDGPEAAGGDATDLPQDSDEADIEGSGEGEGEENASKGPPRVQVKVLAVEDLPNYTMHDIVMPLPGSDVHLSGWLQGAYEDLLAKEGLKAEDIYSSSYPEYAMQGAYRKVLGKPKNVRASFLRYFDPDIDLAISDEDRLLGYPEPQSDPKGPFVALQLTFELGVSAYATMVLREVLKTDTSPESQKALTMQSEDQAYKGSGGGGGRRDVNAIQPKRKRAWGTSGVAASPASSSAEHAAGADSTSAIESGARAEAPEEQPQPDMCT</sequence>
<dbReference type="InterPro" id="IPR042214">
    <property type="entry name" value="TruD_catalytic"/>
</dbReference>
<name>A0A066WMC1_TILAU</name>
<evidence type="ECO:0000256" key="1">
    <source>
        <dbReference type="ARBA" id="ARBA00007953"/>
    </source>
</evidence>
<dbReference type="GO" id="GO:0009982">
    <property type="term" value="F:pseudouridine synthase activity"/>
    <property type="evidence" value="ECO:0007669"/>
    <property type="project" value="InterPro"/>
</dbReference>
<feature type="compositionally biased region" description="Low complexity" evidence="4">
    <location>
        <begin position="135"/>
        <end position="148"/>
    </location>
</feature>
<dbReference type="SUPFAM" id="SSF55120">
    <property type="entry name" value="Pseudouridine synthase"/>
    <property type="match status" value="1"/>
</dbReference>
<dbReference type="PROSITE" id="PS01268">
    <property type="entry name" value="UPF0024"/>
    <property type="match status" value="1"/>
</dbReference>
<dbReference type="OrthoDB" id="447290at2759"/>
<feature type="region of interest" description="Disordered" evidence="4">
    <location>
        <begin position="226"/>
        <end position="245"/>
    </location>
</feature>
<proteinExistence type="inferred from homology"/>
<protein>
    <submittedName>
        <fullName evidence="6">tRNA pseudouridine synthase D</fullName>
    </submittedName>
</protein>
<keyword evidence="7" id="KW-1185">Reference proteome</keyword>
<keyword evidence="3" id="KW-0413">Isomerase</keyword>